<name>A0A4R5Y319_9MICC</name>
<reference evidence="3 4" key="1">
    <citation type="submission" date="2019-03" db="EMBL/GenBank/DDBJ databases">
        <title>Genome Sequencing and Assembly of Various Microbes Isolated from Partially Reclaimed Soil and Acid Mine Drainage (AMD) Site.</title>
        <authorList>
            <person name="Steinbock B."/>
            <person name="Bechtold R."/>
            <person name="Sevigny J.L."/>
            <person name="Thomas D."/>
            <person name="Cuthill L.R."/>
            <person name="Aveiro Johannsen E.J."/>
            <person name="Thomas K."/>
            <person name="Ghosh A."/>
        </authorList>
    </citation>
    <scope>NUCLEOTIDE SEQUENCE [LARGE SCALE GENOMIC DNA]</scope>
    <source>
        <strain evidence="3 4">S-A1</strain>
    </source>
</reference>
<protein>
    <submittedName>
        <fullName evidence="3">Uncharacterized protein</fullName>
    </submittedName>
</protein>
<dbReference type="EMBL" id="SMZQ01000004">
    <property type="protein sequence ID" value="TDL37927.1"/>
    <property type="molecule type" value="Genomic_DNA"/>
</dbReference>
<feature type="region of interest" description="Disordered" evidence="1">
    <location>
        <begin position="258"/>
        <end position="280"/>
    </location>
</feature>
<feature type="compositionally biased region" description="Low complexity" evidence="1">
    <location>
        <begin position="159"/>
        <end position="174"/>
    </location>
</feature>
<feature type="region of interest" description="Disordered" evidence="1">
    <location>
        <begin position="131"/>
        <end position="244"/>
    </location>
</feature>
<evidence type="ECO:0000256" key="1">
    <source>
        <dbReference type="SAM" id="MobiDB-lite"/>
    </source>
</evidence>
<dbReference type="Proteomes" id="UP000294621">
    <property type="component" value="Unassembled WGS sequence"/>
</dbReference>
<sequence length="280" mass="28330">MTPHATGLPALVDDMLAEAGHREDAELRAALFSLGSLASLPAPAPSAELARLMAGAGKVSPSVAPADELARRRRRRIHRPTALGLALVAGMATGIGGVAASSQVPVQAGSSSVQELLEGWRPSWNIAAPGNQEIRLPDTSGVAPGVAAADPVTDGATVPAEAPHGQPAAQQPAPRKIPGTPAPDQQTRQGNGGVASAGRQNNPQAPAQERGGPDGRGTDLPDAGQSRGDSLPGEEKLVGQGSLTEDALKPLAEVLQSVNGVPATGGRPAPGDSWLQKFNR</sequence>
<keyword evidence="2" id="KW-1133">Transmembrane helix</keyword>
<dbReference type="RefSeq" id="WP_133348460.1">
    <property type="nucleotide sequence ID" value="NZ_SMZQ01000004.1"/>
</dbReference>
<keyword evidence="2" id="KW-0472">Membrane</keyword>
<feature type="compositionally biased region" description="Low complexity" evidence="1">
    <location>
        <begin position="141"/>
        <end position="152"/>
    </location>
</feature>
<dbReference type="STRING" id="683150.G205_19456"/>
<gene>
    <name evidence="3" type="ORF">E2R57_09295</name>
</gene>
<evidence type="ECO:0000313" key="3">
    <source>
        <dbReference type="EMBL" id="TDL37927.1"/>
    </source>
</evidence>
<evidence type="ECO:0000313" key="4">
    <source>
        <dbReference type="Proteomes" id="UP000294621"/>
    </source>
</evidence>
<feature type="transmembrane region" description="Helical" evidence="2">
    <location>
        <begin position="81"/>
        <end position="100"/>
    </location>
</feature>
<dbReference type="OrthoDB" id="4952411at2"/>
<proteinExistence type="predicted"/>
<comment type="caution">
    <text evidence="3">The sequence shown here is derived from an EMBL/GenBank/DDBJ whole genome shotgun (WGS) entry which is preliminary data.</text>
</comment>
<organism evidence="3 4">
    <name type="scientific">Arthrobacter nitrophenolicus</name>
    <dbReference type="NCBI Taxonomy" id="683150"/>
    <lineage>
        <taxon>Bacteria</taxon>
        <taxon>Bacillati</taxon>
        <taxon>Actinomycetota</taxon>
        <taxon>Actinomycetes</taxon>
        <taxon>Micrococcales</taxon>
        <taxon>Micrococcaceae</taxon>
        <taxon>Arthrobacter</taxon>
    </lineage>
</organism>
<evidence type="ECO:0000256" key="2">
    <source>
        <dbReference type="SAM" id="Phobius"/>
    </source>
</evidence>
<accession>A0A4R5Y319</accession>
<dbReference type="AlphaFoldDB" id="A0A4R5Y319"/>
<keyword evidence="2" id="KW-0812">Transmembrane</keyword>